<feature type="chain" id="PRO_5039931175" evidence="9">
    <location>
        <begin position="19"/>
        <end position="615"/>
    </location>
</feature>
<dbReference type="InterPro" id="IPR045266">
    <property type="entry name" value="DOH_DOMON"/>
</dbReference>
<dbReference type="PANTHER" id="PTHR10157">
    <property type="entry name" value="DOPAMINE BETA HYDROXYLASE RELATED"/>
    <property type="match status" value="1"/>
</dbReference>
<evidence type="ECO:0000259" key="10">
    <source>
        <dbReference type="PROSITE" id="PS50836"/>
    </source>
</evidence>
<dbReference type="PROSITE" id="PS50836">
    <property type="entry name" value="DOMON"/>
    <property type="match status" value="1"/>
</dbReference>
<dbReference type="GO" id="GO:0042421">
    <property type="term" value="P:norepinephrine biosynthetic process"/>
    <property type="evidence" value="ECO:0000318"/>
    <property type="project" value="GO_Central"/>
</dbReference>
<dbReference type="RefSeq" id="XP_035680033.1">
    <property type="nucleotide sequence ID" value="XM_035824140.1"/>
</dbReference>
<evidence type="ECO:0000256" key="1">
    <source>
        <dbReference type="ARBA" id="ARBA00001973"/>
    </source>
</evidence>
<evidence type="ECO:0000256" key="4">
    <source>
        <dbReference type="ARBA" id="ARBA00023002"/>
    </source>
</evidence>
<dbReference type="KEGG" id="bfo:118418289"/>
<dbReference type="SUPFAM" id="SSF49742">
    <property type="entry name" value="PHM/PNGase F"/>
    <property type="match status" value="2"/>
</dbReference>
<proteinExistence type="inferred from homology"/>
<evidence type="ECO:0000256" key="3">
    <source>
        <dbReference type="ARBA" id="ARBA00022723"/>
    </source>
</evidence>
<dbReference type="GeneID" id="118418289"/>
<evidence type="ECO:0000256" key="8">
    <source>
        <dbReference type="ARBA" id="ARBA00023180"/>
    </source>
</evidence>
<dbReference type="PANTHER" id="PTHR10157:SF23">
    <property type="entry name" value="MOXD1 HOMOLOG 1"/>
    <property type="match status" value="1"/>
</dbReference>
<keyword evidence="6" id="KW-0503">Monooxygenase</keyword>
<feature type="domain" description="DOMON" evidence="10">
    <location>
        <begin position="35"/>
        <end position="151"/>
    </location>
</feature>
<dbReference type="GO" id="GO:0030667">
    <property type="term" value="C:secretory granule membrane"/>
    <property type="evidence" value="ECO:0000318"/>
    <property type="project" value="GO_Central"/>
</dbReference>
<sequence>MWTTVALLVFVAVCDVKAATTGVTFTNNAYLDEAMNVFLQWRRDETTVTMQLEVQTRGMVAIGFSPNGNMPGSDIFAGYVGDDGQPYFHDFYAEAQEHPVYDGDSNQNYYDVLATENDTHTIVCFTRRIVLCDSNDKTVNNGTNRVIWAWHADDPTDERSLLYHGATNRGSRSLQILYPRTEQALPDDVQTLELLNVNYSVPGNRHTTYLCRGIKIPDLGGKKHLIRWEPVIQPGNEGAVHHFVLYTCGQEPADLDAHDGQEGICYSTMPEEWYHCTITLLAWAIGGTVFDLPQNAGISVGDTNDPRFLMLETHYDNPDMRDDIVDSSGLRLYLTSTLRTNEVGVLQVAVDVGQSQKIPPGSASHTTVAHCYSECLQQGMEDASLTALNVFGAFPHAHLAGRTVNIRHVRGANELQAIFKDEFYDFNYQETVPLEEARQILPGDSILFECTYDTTDRNDMTYGGLATQNEMCMAWLLYYPRMDLARCESWPMSDWYLTSLSATSTEYSEDKQDFIATAPANLVNLTADEILSSGVTWTDELRAAFQRGETQAARYERCMDNSNNLVHGDGTRPAPPVIEFPWVSADECSGSDAVAANIAANLLMLVMAYIIMTVM</sequence>
<comment type="cofactor">
    <cofactor evidence="1">
        <name>Cu(2+)</name>
        <dbReference type="ChEBI" id="CHEBI:29036"/>
    </cofactor>
</comment>
<accession>A0A9J7LED6</accession>
<dbReference type="SMART" id="SM00664">
    <property type="entry name" value="DoH"/>
    <property type="match status" value="1"/>
</dbReference>
<dbReference type="InterPro" id="IPR000945">
    <property type="entry name" value="DBH-like"/>
</dbReference>
<dbReference type="InterPro" id="IPR014784">
    <property type="entry name" value="Cu2_ascorb_mOase-like_C"/>
</dbReference>
<dbReference type="GO" id="GO:0042420">
    <property type="term" value="P:dopamine catabolic process"/>
    <property type="evidence" value="ECO:0000318"/>
    <property type="project" value="GO_Central"/>
</dbReference>
<dbReference type="OrthoDB" id="10003276at2759"/>
<keyword evidence="7" id="KW-1015">Disulfide bond</keyword>
<dbReference type="OMA" id="AMENDTH"/>
<evidence type="ECO:0000256" key="7">
    <source>
        <dbReference type="ARBA" id="ARBA00023157"/>
    </source>
</evidence>
<keyword evidence="5" id="KW-0186">Copper</keyword>
<gene>
    <name evidence="12" type="primary">LOC118418289</name>
</gene>
<dbReference type="FunFam" id="2.60.120.310:FF:000004">
    <property type="entry name" value="DBH-like monooxygenase protein 1"/>
    <property type="match status" value="1"/>
</dbReference>
<dbReference type="Proteomes" id="UP000001554">
    <property type="component" value="Chromosome 6"/>
</dbReference>
<evidence type="ECO:0000313" key="12">
    <source>
        <dbReference type="RefSeq" id="XP_035680033.1"/>
    </source>
</evidence>
<protein>
    <submittedName>
        <fullName evidence="12">DBH-like monooxygenase protein 1 homolog isoform X1</fullName>
    </submittedName>
</protein>
<dbReference type="InterPro" id="IPR024548">
    <property type="entry name" value="Cu2_monoox_C"/>
</dbReference>
<keyword evidence="8" id="KW-0325">Glycoprotein</keyword>
<dbReference type="Gene3D" id="2.60.40.1210">
    <property type="entry name" value="Cellobiose dehydrogenase, cytochrome domain"/>
    <property type="match status" value="1"/>
</dbReference>
<evidence type="ECO:0000256" key="5">
    <source>
        <dbReference type="ARBA" id="ARBA00023008"/>
    </source>
</evidence>
<dbReference type="GO" id="GO:0006589">
    <property type="term" value="P:octopamine biosynthetic process"/>
    <property type="evidence" value="ECO:0000318"/>
    <property type="project" value="GO_Central"/>
</dbReference>
<dbReference type="InterPro" id="IPR008977">
    <property type="entry name" value="PHM/PNGase_F_dom_sf"/>
</dbReference>
<feature type="signal peptide" evidence="9">
    <location>
        <begin position="1"/>
        <end position="18"/>
    </location>
</feature>
<dbReference type="Gene3D" id="2.60.120.310">
    <property type="entry name" value="Copper type II, ascorbate-dependent monooxygenase, N-terminal domain"/>
    <property type="match status" value="1"/>
</dbReference>
<dbReference type="Gene3D" id="2.60.120.230">
    <property type="match status" value="1"/>
</dbReference>
<dbReference type="FunFam" id="2.60.120.230:FF:000001">
    <property type="entry name" value="Monooxygenase, DBH-like 1"/>
    <property type="match status" value="1"/>
</dbReference>
<dbReference type="InterPro" id="IPR000323">
    <property type="entry name" value="Cu2_ascorb_mOase_N"/>
</dbReference>
<keyword evidence="3" id="KW-0479">Metal-binding</keyword>
<dbReference type="GO" id="GO:0005507">
    <property type="term" value="F:copper ion binding"/>
    <property type="evidence" value="ECO:0000318"/>
    <property type="project" value="GO_Central"/>
</dbReference>
<dbReference type="Pfam" id="PF03712">
    <property type="entry name" value="Cu2_monoox_C"/>
    <property type="match status" value="1"/>
</dbReference>
<evidence type="ECO:0000313" key="11">
    <source>
        <dbReference type="Proteomes" id="UP000001554"/>
    </source>
</evidence>
<dbReference type="InterPro" id="IPR028460">
    <property type="entry name" value="Tbh/DBH"/>
</dbReference>
<dbReference type="Pfam" id="PF03351">
    <property type="entry name" value="DOMON"/>
    <property type="match status" value="1"/>
</dbReference>
<dbReference type="CDD" id="cd09631">
    <property type="entry name" value="DOMON_DOH"/>
    <property type="match status" value="1"/>
</dbReference>
<name>A0A9J7LED6_BRAFL</name>
<keyword evidence="11" id="KW-1185">Reference proteome</keyword>
<reference evidence="12" key="2">
    <citation type="submission" date="2025-08" db="UniProtKB">
        <authorList>
            <consortium name="RefSeq"/>
        </authorList>
    </citation>
    <scope>IDENTIFICATION</scope>
    <source>
        <strain evidence="12">S238N-H82</strain>
        <tissue evidence="12">Testes</tissue>
    </source>
</reference>
<reference evidence="11" key="1">
    <citation type="journal article" date="2020" name="Nat. Ecol. Evol.">
        <title>Deeply conserved synteny resolves early events in vertebrate evolution.</title>
        <authorList>
            <person name="Simakov O."/>
            <person name="Marletaz F."/>
            <person name="Yue J.X."/>
            <person name="O'Connell B."/>
            <person name="Jenkins J."/>
            <person name="Brandt A."/>
            <person name="Calef R."/>
            <person name="Tung C.H."/>
            <person name="Huang T.K."/>
            <person name="Schmutz J."/>
            <person name="Satoh N."/>
            <person name="Yu J.K."/>
            <person name="Putnam N.H."/>
            <person name="Green R.E."/>
            <person name="Rokhsar D.S."/>
        </authorList>
    </citation>
    <scope>NUCLEOTIDE SEQUENCE [LARGE SCALE GENOMIC DNA]</scope>
    <source>
        <strain evidence="11">S238N-H82</strain>
    </source>
</reference>
<dbReference type="GO" id="GO:0004500">
    <property type="term" value="F:dopamine beta-monooxygenase activity"/>
    <property type="evidence" value="ECO:0000318"/>
    <property type="project" value="GO_Central"/>
</dbReference>
<keyword evidence="9" id="KW-0732">Signal</keyword>
<keyword evidence="4" id="KW-0560">Oxidoreductase</keyword>
<dbReference type="PRINTS" id="PR00767">
    <property type="entry name" value="DBMONOXGNASE"/>
</dbReference>
<evidence type="ECO:0000256" key="9">
    <source>
        <dbReference type="SAM" id="SignalP"/>
    </source>
</evidence>
<dbReference type="AlphaFoldDB" id="A0A9J7LED6"/>
<dbReference type="GO" id="GO:0005615">
    <property type="term" value="C:extracellular space"/>
    <property type="evidence" value="ECO:0000318"/>
    <property type="project" value="GO_Central"/>
</dbReference>
<organism evidence="11 12">
    <name type="scientific">Branchiostoma floridae</name>
    <name type="common">Florida lancelet</name>
    <name type="synonym">Amphioxus</name>
    <dbReference type="NCBI Taxonomy" id="7739"/>
    <lineage>
        <taxon>Eukaryota</taxon>
        <taxon>Metazoa</taxon>
        <taxon>Chordata</taxon>
        <taxon>Cephalochordata</taxon>
        <taxon>Leptocardii</taxon>
        <taxon>Amphioxiformes</taxon>
        <taxon>Branchiostomatidae</taxon>
        <taxon>Branchiostoma</taxon>
    </lineage>
</organism>
<dbReference type="FunFam" id="2.60.40.1210:FF:000005">
    <property type="entry name" value="Uncharacterized protein"/>
    <property type="match status" value="1"/>
</dbReference>
<evidence type="ECO:0000256" key="6">
    <source>
        <dbReference type="ARBA" id="ARBA00023033"/>
    </source>
</evidence>
<comment type="similarity">
    <text evidence="2">Belongs to the copper type II ascorbate-dependent monooxygenase family.</text>
</comment>
<dbReference type="SUPFAM" id="SSF49344">
    <property type="entry name" value="CBD9-like"/>
    <property type="match status" value="1"/>
</dbReference>
<dbReference type="Pfam" id="PF01082">
    <property type="entry name" value="Cu2_monooxygen"/>
    <property type="match status" value="1"/>
</dbReference>
<dbReference type="InterPro" id="IPR036939">
    <property type="entry name" value="Cu2_ascorb_mOase_N_sf"/>
</dbReference>
<dbReference type="InterPro" id="IPR005018">
    <property type="entry name" value="DOMON_domain"/>
</dbReference>
<evidence type="ECO:0000256" key="2">
    <source>
        <dbReference type="ARBA" id="ARBA00010676"/>
    </source>
</evidence>